<reference evidence="2" key="1">
    <citation type="submission" date="2025-08" db="UniProtKB">
        <authorList>
            <consortium name="Ensembl"/>
        </authorList>
    </citation>
    <scope>IDENTIFICATION</scope>
</reference>
<dbReference type="Proteomes" id="UP000472262">
    <property type="component" value="Unassembled WGS sequence"/>
</dbReference>
<evidence type="ECO:0000256" key="1">
    <source>
        <dbReference type="SAM" id="Phobius"/>
    </source>
</evidence>
<keyword evidence="1" id="KW-0472">Membrane</keyword>
<keyword evidence="1" id="KW-0812">Transmembrane</keyword>
<keyword evidence="3" id="KW-1185">Reference proteome</keyword>
<evidence type="ECO:0000313" key="3">
    <source>
        <dbReference type="Proteomes" id="UP000472262"/>
    </source>
</evidence>
<reference evidence="2" key="2">
    <citation type="submission" date="2025-09" db="UniProtKB">
        <authorList>
            <consortium name="Ensembl"/>
        </authorList>
    </citation>
    <scope>IDENTIFICATION</scope>
</reference>
<protein>
    <submittedName>
        <fullName evidence="2">Zgc:174945</fullName>
    </submittedName>
</protein>
<evidence type="ECO:0000313" key="2">
    <source>
        <dbReference type="Ensembl" id="ENSSGRP00000041832.1"/>
    </source>
</evidence>
<dbReference type="AlphaFoldDB" id="A0A672MWX7"/>
<organism evidence="2 3">
    <name type="scientific">Sinocyclocheilus grahami</name>
    <name type="common">Dianchi golden-line fish</name>
    <name type="synonym">Barbus grahami</name>
    <dbReference type="NCBI Taxonomy" id="75366"/>
    <lineage>
        <taxon>Eukaryota</taxon>
        <taxon>Metazoa</taxon>
        <taxon>Chordata</taxon>
        <taxon>Craniata</taxon>
        <taxon>Vertebrata</taxon>
        <taxon>Euteleostomi</taxon>
        <taxon>Actinopterygii</taxon>
        <taxon>Neopterygii</taxon>
        <taxon>Teleostei</taxon>
        <taxon>Ostariophysi</taxon>
        <taxon>Cypriniformes</taxon>
        <taxon>Cyprinidae</taxon>
        <taxon>Cyprininae</taxon>
        <taxon>Sinocyclocheilus</taxon>
    </lineage>
</organism>
<accession>A0A672MWX7</accession>
<sequence length="148" mass="17349">MQIFHPTTAFLIMVVLCSLLWQWVMTVIYSREPVTKMEGLKCTVKYKIQDCDIQTNWWYMNIRESLQITDPSRYLITVNETEREEYRLRNIFLTLNSLRRSDTRGHLVHLIVTAEPYKGLKFSAWSGQLKADAAALALSAVLLILWCY</sequence>
<dbReference type="InParanoid" id="A0A672MWX7"/>
<keyword evidence="1" id="KW-1133">Transmembrane helix</keyword>
<dbReference type="OMA" id="YMNIRES"/>
<proteinExistence type="predicted"/>
<name>A0A672MWX7_SINGR</name>
<feature type="transmembrane region" description="Helical" evidence="1">
    <location>
        <begin position="6"/>
        <end position="29"/>
    </location>
</feature>
<dbReference type="Ensembl" id="ENSSGRT00000044822.1">
    <property type="protein sequence ID" value="ENSSGRP00000041832.1"/>
    <property type="gene ID" value="ENSSGRG00000022702.1"/>
</dbReference>